<dbReference type="Gene3D" id="3.30.980.10">
    <property type="entry name" value="Threonyl-trna Synthetase, Chain A, domain 2"/>
    <property type="match status" value="1"/>
</dbReference>
<dbReference type="InterPro" id="IPR018163">
    <property type="entry name" value="Thr/Ala-tRNA-synth_IIc_edit"/>
</dbReference>
<dbReference type="SUPFAM" id="SSF50447">
    <property type="entry name" value="Translation proteins"/>
    <property type="match status" value="1"/>
</dbReference>
<feature type="domain" description="Alanyl-transfer RNA synthetases family profile" evidence="11">
    <location>
        <begin position="1"/>
        <end position="484"/>
    </location>
</feature>
<dbReference type="AlphaFoldDB" id="A0A183AD35"/>
<keyword evidence="6" id="KW-0067">ATP-binding</keyword>
<evidence type="ECO:0000256" key="2">
    <source>
        <dbReference type="ARBA" id="ARBA00013168"/>
    </source>
</evidence>
<keyword evidence="5" id="KW-0547">Nucleotide-binding</keyword>
<dbReference type="GO" id="GO:0005739">
    <property type="term" value="C:mitochondrion"/>
    <property type="evidence" value="ECO:0007669"/>
    <property type="project" value="TreeGrafter"/>
</dbReference>
<dbReference type="GO" id="GO:0000049">
    <property type="term" value="F:tRNA binding"/>
    <property type="evidence" value="ECO:0007669"/>
    <property type="project" value="UniProtKB-KW"/>
</dbReference>
<keyword evidence="4" id="KW-0436">Ligase</keyword>
<evidence type="ECO:0000313" key="14">
    <source>
        <dbReference type="WBParaSite" id="ECPE_0000488201-mRNA-1"/>
    </source>
</evidence>
<reference evidence="12 13" key="2">
    <citation type="submission" date="2018-11" db="EMBL/GenBank/DDBJ databases">
        <authorList>
            <consortium name="Pathogen Informatics"/>
        </authorList>
    </citation>
    <scope>NUCLEOTIDE SEQUENCE [LARGE SCALE GENOMIC DNA]</scope>
    <source>
        <strain evidence="12 13">Egypt</strain>
    </source>
</reference>
<keyword evidence="13" id="KW-1185">Reference proteome</keyword>
<dbReference type="PRINTS" id="PR00980">
    <property type="entry name" value="TRNASYNTHALA"/>
</dbReference>
<feature type="coiled-coil region" evidence="10">
    <location>
        <begin position="440"/>
        <end position="474"/>
    </location>
</feature>
<dbReference type="SUPFAM" id="SSF101353">
    <property type="entry name" value="Putative anticodon-binding domain of alanyl-tRNA synthetase (AlaRS)"/>
    <property type="match status" value="1"/>
</dbReference>
<sequence length="666" mass="72774">MGLERVLSVIQGKRSNYDTDLFQPIFKAIQRETGIRAYTGKVGADDVDRIDMAYRVLADHARVLTVALSDGGRPQNTGRGYVLRRILRRAVRYSAEVLNAKPGFFASLVDVVVEILKDTFPEVTSNVPVIKQLINEEEQQFLLTLKRGQRLLSREIAALRKQTGKNDVLPGSVAWRLYDTYGFPLDLTQLIAEEHGLRVDVAGYEKAKEVAQARSQAGPGGSGTVIDLDVHAIADLRKKGLNPTDDMAKYDYSANKEGHYVFSEIEATILAIRLETEFTDSVDQPGQVCGFVLDKTIFYAEAGGQQADHGFITNLNDESSELGVTDVQCRGGYVLHIGQLEGRMAVGDKVRLSLDAERRCGLMRSHTGTHVLNFALRKVLGESDQKGSLVAPDRLRFDLSLDRGMSSKELQSAETECAQFIRSSAAVHAKDVSLSTAKAIQGLRAVFGEATREAEDLQKDVNILESEIKQILAGPGGDEAIQLCRAQIGNIATLSETVGRANISQAARNTLRDQLGSCKKSLDDLDKSRKAAIANEVMEQATVLAEKYSENGDQSVNYFVHVFPAQANAKTLNNAMKLFESKCPNTAIMALSADPVERKLLCLTQVPKSLVNRGMKANEWVNSISSTMNGKGGGKDTFAQATGSRLDTLDELIRVANLFASTRLAS</sequence>
<dbReference type="Proteomes" id="UP000272942">
    <property type="component" value="Unassembled WGS sequence"/>
</dbReference>
<evidence type="ECO:0000256" key="5">
    <source>
        <dbReference type="ARBA" id="ARBA00022741"/>
    </source>
</evidence>
<organism evidence="14">
    <name type="scientific">Echinostoma caproni</name>
    <dbReference type="NCBI Taxonomy" id="27848"/>
    <lineage>
        <taxon>Eukaryota</taxon>
        <taxon>Metazoa</taxon>
        <taxon>Spiralia</taxon>
        <taxon>Lophotrochozoa</taxon>
        <taxon>Platyhelminthes</taxon>
        <taxon>Trematoda</taxon>
        <taxon>Digenea</taxon>
        <taxon>Plagiorchiida</taxon>
        <taxon>Echinostomata</taxon>
        <taxon>Echinostomatoidea</taxon>
        <taxon>Echinostomatidae</taxon>
        <taxon>Echinostoma</taxon>
    </lineage>
</organism>
<dbReference type="WBParaSite" id="ECPE_0000488201-mRNA-1">
    <property type="protein sequence ID" value="ECPE_0000488201-mRNA-1"/>
    <property type="gene ID" value="ECPE_0000488201"/>
</dbReference>
<dbReference type="PANTHER" id="PTHR11777">
    <property type="entry name" value="ALANYL-TRNA SYNTHETASE"/>
    <property type="match status" value="1"/>
</dbReference>
<comment type="similarity">
    <text evidence="1">Belongs to the class-II aminoacyl-tRNA synthetase family.</text>
</comment>
<gene>
    <name evidence="12" type="ORF">ECPE_LOCUS4870</name>
</gene>
<dbReference type="GO" id="GO:0006419">
    <property type="term" value="P:alanyl-tRNA aminoacylation"/>
    <property type="evidence" value="ECO:0007669"/>
    <property type="project" value="InterPro"/>
</dbReference>
<dbReference type="GO" id="GO:0002161">
    <property type="term" value="F:aminoacyl-tRNA deacylase activity"/>
    <property type="evidence" value="ECO:0007669"/>
    <property type="project" value="TreeGrafter"/>
</dbReference>
<keyword evidence="7" id="KW-0694">RNA-binding</keyword>
<evidence type="ECO:0000256" key="10">
    <source>
        <dbReference type="SAM" id="Coils"/>
    </source>
</evidence>
<dbReference type="Pfam" id="PF02272">
    <property type="entry name" value="DHHA1"/>
    <property type="match status" value="1"/>
</dbReference>
<evidence type="ECO:0000313" key="13">
    <source>
        <dbReference type="Proteomes" id="UP000272942"/>
    </source>
</evidence>
<evidence type="ECO:0000256" key="7">
    <source>
        <dbReference type="ARBA" id="ARBA00022884"/>
    </source>
</evidence>
<keyword evidence="3" id="KW-0820">tRNA-binding</keyword>
<evidence type="ECO:0000256" key="1">
    <source>
        <dbReference type="ARBA" id="ARBA00008226"/>
    </source>
</evidence>
<evidence type="ECO:0000313" key="12">
    <source>
        <dbReference type="EMBL" id="VDP73867.1"/>
    </source>
</evidence>
<evidence type="ECO:0000256" key="6">
    <source>
        <dbReference type="ARBA" id="ARBA00022840"/>
    </source>
</evidence>
<evidence type="ECO:0000259" key="11">
    <source>
        <dbReference type="PROSITE" id="PS50860"/>
    </source>
</evidence>
<dbReference type="InterPro" id="IPR050058">
    <property type="entry name" value="Ala-tRNA_ligase"/>
</dbReference>
<dbReference type="InterPro" id="IPR018162">
    <property type="entry name" value="Ala-tRNA-ligase_IIc_anticod-bd"/>
</dbReference>
<dbReference type="FunFam" id="3.30.980.10:FF:000004">
    <property type="entry name" value="Alanine--tRNA ligase, cytoplasmic"/>
    <property type="match status" value="1"/>
</dbReference>
<dbReference type="InterPro" id="IPR009000">
    <property type="entry name" value="Transl_B-barrel_sf"/>
</dbReference>
<dbReference type="Pfam" id="PF01411">
    <property type="entry name" value="tRNA-synt_2c"/>
    <property type="match status" value="1"/>
</dbReference>
<reference evidence="14" key="1">
    <citation type="submission" date="2016-06" db="UniProtKB">
        <authorList>
            <consortium name="WormBaseParasite"/>
        </authorList>
    </citation>
    <scope>IDENTIFICATION</scope>
</reference>
<evidence type="ECO:0000256" key="3">
    <source>
        <dbReference type="ARBA" id="ARBA00022555"/>
    </source>
</evidence>
<keyword evidence="10" id="KW-0175">Coiled coil</keyword>
<dbReference type="InterPro" id="IPR018164">
    <property type="entry name" value="Ala-tRNA-synth_IIc_N"/>
</dbReference>
<proteinExistence type="inferred from homology"/>
<dbReference type="GO" id="GO:0004813">
    <property type="term" value="F:alanine-tRNA ligase activity"/>
    <property type="evidence" value="ECO:0007669"/>
    <property type="project" value="UniProtKB-EC"/>
</dbReference>
<dbReference type="InterPro" id="IPR018165">
    <property type="entry name" value="Ala-tRNA-synth_IIc_core"/>
</dbReference>
<dbReference type="FunFam" id="3.10.310.40:FF:000002">
    <property type="entry name" value="alanine--tRNA ligase, cytoplasmic"/>
    <property type="match status" value="1"/>
</dbReference>
<dbReference type="EMBL" id="UZAN01041712">
    <property type="protein sequence ID" value="VDP73867.1"/>
    <property type="molecule type" value="Genomic_DNA"/>
</dbReference>
<dbReference type="PROSITE" id="PS50860">
    <property type="entry name" value="AA_TRNA_LIGASE_II_ALA"/>
    <property type="match status" value="1"/>
</dbReference>
<protein>
    <recommendedName>
        <fullName evidence="2">alanine--tRNA ligase</fullName>
        <ecNumber evidence="2">6.1.1.7</ecNumber>
    </recommendedName>
</protein>
<name>A0A183AD35_9TREM</name>
<dbReference type="OrthoDB" id="2423964at2759"/>
<dbReference type="Gene3D" id="2.40.30.130">
    <property type="match status" value="1"/>
</dbReference>
<evidence type="ECO:0000256" key="9">
    <source>
        <dbReference type="ARBA" id="ARBA00023146"/>
    </source>
</evidence>
<keyword evidence="8" id="KW-0648">Protein biosynthesis</keyword>
<dbReference type="GO" id="GO:0005524">
    <property type="term" value="F:ATP binding"/>
    <property type="evidence" value="ECO:0007669"/>
    <property type="project" value="UniProtKB-KW"/>
</dbReference>
<dbReference type="Gene3D" id="3.10.310.40">
    <property type="match status" value="1"/>
</dbReference>
<evidence type="ECO:0000256" key="8">
    <source>
        <dbReference type="ARBA" id="ARBA00022917"/>
    </source>
</evidence>
<dbReference type="EC" id="6.1.1.7" evidence="2"/>
<dbReference type="InterPro" id="IPR002318">
    <property type="entry name" value="Ala-tRNA-lgiase_IIc"/>
</dbReference>
<accession>A0A183AD35</accession>
<dbReference type="PANTHER" id="PTHR11777:SF9">
    <property type="entry name" value="ALANINE--TRNA LIGASE, CYTOPLASMIC"/>
    <property type="match status" value="1"/>
</dbReference>
<dbReference type="SUPFAM" id="SSF55186">
    <property type="entry name" value="ThrRS/AlaRS common domain"/>
    <property type="match status" value="1"/>
</dbReference>
<keyword evidence="9" id="KW-0030">Aminoacyl-tRNA synthetase</keyword>
<dbReference type="InterPro" id="IPR003156">
    <property type="entry name" value="DHHA1_dom"/>
</dbReference>
<evidence type="ECO:0000256" key="4">
    <source>
        <dbReference type="ARBA" id="ARBA00022598"/>
    </source>
</evidence>